<reference evidence="1 2" key="1">
    <citation type="submission" date="2012-09" db="EMBL/GenBank/DDBJ databases">
        <title>Genome Sequence of alkane-degrading Bacterium Alcanivorax venustensis ISO4.</title>
        <authorList>
            <person name="Lai Q."/>
            <person name="Shao Z."/>
        </authorList>
    </citation>
    <scope>NUCLEOTIDE SEQUENCE [LARGE SCALE GENOMIC DNA]</scope>
    <source>
        <strain evidence="1 2">ISO4</strain>
    </source>
</reference>
<keyword evidence="2" id="KW-1185">Reference proteome</keyword>
<comment type="caution">
    <text evidence="1">The sequence shown here is derived from an EMBL/GenBank/DDBJ whole genome shotgun (WGS) entry which is preliminary data.</text>
</comment>
<proteinExistence type="predicted"/>
<name>A0ABS0AE41_9GAMM</name>
<protein>
    <recommendedName>
        <fullName evidence="3">Translocation protein TolB</fullName>
    </recommendedName>
</protein>
<dbReference type="RefSeq" id="WP_228547927.1">
    <property type="nucleotide sequence ID" value="NZ_ARXR01000006.1"/>
</dbReference>
<dbReference type="Proteomes" id="UP000644441">
    <property type="component" value="Unassembled WGS sequence"/>
</dbReference>
<sequence>MLDAYPILRNTRINSTGAGAPGTRFKGGEGIWIQFWPEGARDTVSGYDVDNLVVSPAGDAMRLMVPNQPARILLQVPGGGSELTGPAFTPDGSRLYFSSQRGPSGLLGLSSLGRTYELTVPETFR</sequence>
<evidence type="ECO:0008006" key="3">
    <source>
        <dbReference type="Google" id="ProtNLM"/>
    </source>
</evidence>
<dbReference type="EMBL" id="ARXR01000006">
    <property type="protein sequence ID" value="MBF5052415.1"/>
    <property type="molecule type" value="Genomic_DNA"/>
</dbReference>
<organism evidence="1 2">
    <name type="scientific">Alloalcanivorax venustensis ISO4</name>
    <dbReference type="NCBI Taxonomy" id="1177184"/>
    <lineage>
        <taxon>Bacteria</taxon>
        <taxon>Pseudomonadati</taxon>
        <taxon>Pseudomonadota</taxon>
        <taxon>Gammaproteobacteria</taxon>
        <taxon>Oceanospirillales</taxon>
        <taxon>Alcanivoracaceae</taxon>
        <taxon>Alloalcanivorax</taxon>
    </lineage>
</organism>
<accession>A0ABS0AE41</accession>
<evidence type="ECO:0000313" key="1">
    <source>
        <dbReference type="EMBL" id="MBF5052415.1"/>
    </source>
</evidence>
<dbReference type="SUPFAM" id="SSF75011">
    <property type="entry name" value="3-carboxy-cis,cis-mucoante lactonizing enzyme"/>
    <property type="match status" value="1"/>
</dbReference>
<dbReference type="InterPro" id="IPR011659">
    <property type="entry name" value="WD40"/>
</dbReference>
<evidence type="ECO:0000313" key="2">
    <source>
        <dbReference type="Proteomes" id="UP000644441"/>
    </source>
</evidence>
<gene>
    <name evidence="1" type="ORF">ISO4_01017</name>
</gene>
<dbReference type="Pfam" id="PF07676">
    <property type="entry name" value="PD40"/>
    <property type="match status" value="1"/>
</dbReference>